<gene>
    <name evidence="1" type="ORF">KQ249_04490</name>
</gene>
<name>A0ABX8IMF7_9GAMM</name>
<evidence type="ECO:0000313" key="1">
    <source>
        <dbReference type="EMBL" id="QWV13886.1"/>
    </source>
</evidence>
<sequence length="189" mass="20705">MTHLLEKEDLQRIRFRSVPVSSLIAPPISAEKLHLMGLETSSLTEPAQLSLTAIQVATMTQPILVVRNGAHYEVVGNLRTFALAKLLPSDHKVGVLDLRGALAGVNYLARIAAFLTTSATALEAQSANQQFLQTWLLTSQEICKRISPSLSSRSRLRQLLRIRINDQLNSLAPIQSGFAQLLDQDGGKL</sequence>
<protein>
    <submittedName>
        <fullName evidence="1">Uncharacterized protein</fullName>
    </submittedName>
</protein>
<dbReference type="RefSeq" id="WP_041644846.1">
    <property type="nucleotide sequence ID" value="NZ_CP076686.1"/>
</dbReference>
<dbReference type="Proteomes" id="UP000683442">
    <property type="component" value="Chromosome"/>
</dbReference>
<evidence type="ECO:0000313" key="2">
    <source>
        <dbReference type="Proteomes" id="UP000683442"/>
    </source>
</evidence>
<organism evidence="1 2">
    <name type="scientific">Marinobacter adhaerens</name>
    <dbReference type="NCBI Taxonomy" id="1033846"/>
    <lineage>
        <taxon>Bacteria</taxon>
        <taxon>Pseudomonadati</taxon>
        <taxon>Pseudomonadota</taxon>
        <taxon>Gammaproteobacteria</taxon>
        <taxon>Pseudomonadales</taxon>
        <taxon>Marinobacteraceae</taxon>
        <taxon>Marinobacter</taxon>
    </lineage>
</organism>
<dbReference type="GeneID" id="78558677"/>
<dbReference type="EMBL" id="CP076686">
    <property type="protein sequence ID" value="QWV13886.1"/>
    <property type="molecule type" value="Genomic_DNA"/>
</dbReference>
<keyword evidence="2" id="KW-1185">Reference proteome</keyword>
<proteinExistence type="predicted"/>
<reference evidence="1 2" key="1">
    <citation type="submission" date="2021-06" db="EMBL/GenBank/DDBJ databases">
        <title>Microbial metabolic specificity influences pelagic lipid remineralization.</title>
        <authorList>
            <person name="Behrendt L."/>
            <person name="Hunter J.E."/>
            <person name="Alcolombri U."/>
            <person name="Smriga S."/>
            <person name="Mincer T."/>
            <person name="Lowenstein D.P."/>
            <person name="Peaudecerf F.J."/>
            <person name="Fernandez V.I."/>
            <person name="Fredricks H."/>
            <person name="Almblad H."/>
            <person name="Harrison J.J."/>
            <person name="Stocker R."/>
            <person name="Van Mooy B.A.S."/>
        </authorList>
    </citation>
    <scope>NUCLEOTIDE SEQUENCE [LARGE SCALE GENOMIC DNA]</scope>
    <source>
        <strain evidence="1 2">HP15-B</strain>
    </source>
</reference>
<accession>A0ABX8IMF7</accession>